<accession>A0A0C3CGH8</accession>
<dbReference type="AlphaFoldDB" id="A0A0C3CGH8"/>
<evidence type="ECO:0000313" key="2">
    <source>
        <dbReference type="EMBL" id="KIM98083.1"/>
    </source>
</evidence>
<name>A0A0C3CGH8_OIDMZ</name>
<reference evidence="2 3" key="1">
    <citation type="submission" date="2014-04" db="EMBL/GenBank/DDBJ databases">
        <authorList>
            <consortium name="DOE Joint Genome Institute"/>
            <person name="Kuo A."/>
            <person name="Martino E."/>
            <person name="Perotto S."/>
            <person name="Kohler A."/>
            <person name="Nagy L.G."/>
            <person name="Floudas D."/>
            <person name="Copeland A."/>
            <person name="Barry K.W."/>
            <person name="Cichocki N."/>
            <person name="Veneault-Fourrey C."/>
            <person name="LaButti K."/>
            <person name="Lindquist E.A."/>
            <person name="Lipzen A."/>
            <person name="Lundell T."/>
            <person name="Morin E."/>
            <person name="Murat C."/>
            <person name="Sun H."/>
            <person name="Tunlid A."/>
            <person name="Henrissat B."/>
            <person name="Grigoriev I.V."/>
            <person name="Hibbett D.S."/>
            <person name="Martin F."/>
            <person name="Nordberg H.P."/>
            <person name="Cantor M.N."/>
            <person name="Hua S.X."/>
        </authorList>
    </citation>
    <scope>NUCLEOTIDE SEQUENCE [LARGE SCALE GENOMIC DNA]</scope>
    <source>
        <strain evidence="2 3">Zn</strain>
    </source>
</reference>
<dbReference type="HOGENOM" id="CLU_052209_1_0_1"/>
<feature type="compositionally biased region" description="Polar residues" evidence="1">
    <location>
        <begin position="264"/>
        <end position="288"/>
    </location>
</feature>
<feature type="region of interest" description="Disordered" evidence="1">
    <location>
        <begin position="254"/>
        <end position="288"/>
    </location>
</feature>
<organism evidence="2 3">
    <name type="scientific">Oidiodendron maius (strain Zn)</name>
    <dbReference type="NCBI Taxonomy" id="913774"/>
    <lineage>
        <taxon>Eukaryota</taxon>
        <taxon>Fungi</taxon>
        <taxon>Dikarya</taxon>
        <taxon>Ascomycota</taxon>
        <taxon>Pezizomycotina</taxon>
        <taxon>Leotiomycetes</taxon>
        <taxon>Leotiomycetes incertae sedis</taxon>
        <taxon>Myxotrichaceae</taxon>
        <taxon>Oidiodendron</taxon>
    </lineage>
</organism>
<dbReference type="OrthoDB" id="5316527at2759"/>
<dbReference type="STRING" id="913774.A0A0C3CGH8"/>
<protein>
    <submittedName>
        <fullName evidence="2">Uncharacterized protein</fullName>
    </submittedName>
</protein>
<evidence type="ECO:0000313" key="3">
    <source>
        <dbReference type="Proteomes" id="UP000054321"/>
    </source>
</evidence>
<keyword evidence="3" id="KW-1185">Reference proteome</keyword>
<reference evidence="3" key="2">
    <citation type="submission" date="2015-01" db="EMBL/GenBank/DDBJ databases">
        <title>Evolutionary Origins and Diversification of the Mycorrhizal Mutualists.</title>
        <authorList>
            <consortium name="DOE Joint Genome Institute"/>
            <consortium name="Mycorrhizal Genomics Consortium"/>
            <person name="Kohler A."/>
            <person name="Kuo A."/>
            <person name="Nagy L.G."/>
            <person name="Floudas D."/>
            <person name="Copeland A."/>
            <person name="Barry K.W."/>
            <person name="Cichocki N."/>
            <person name="Veneault-Fourrey C."/>
            <person name="LaButti K."/>
            <person name="Lindquist E.A."/>
            <person name="Lipzen A."/>
            <person name="Lundell T."/>
            <person name="Morin E."/>
            <person name="Murat C."/>
            <person name="Riley R."/>
            <person name="Ohm R."/>
            <person name="Sun H."/>
            <person name="Tunlid A."/>
            <person name="Henrissat B."/>
            <person name="Grigoriev I.V."/>
            <person name="Hibbett D.S."/>
            <person name="Martin F."/>
        </authorList>
    </citation>
    <scope>NUCLEOTIDE SEQUENCE [LARGE SCALE GENOMIC DNA]</scope>
    <source>
        <strain evidence="3">Zn</strain>
    </source>
</reference>
<gene>
    <name evidence="2" type="ORF">OIDMADRAFT_128851</name>
</gene>
<proteinExistence type="predicted"/>
<dbReference type="Proteomes" id="UP000054321">
    <property type="component" value="Unassembled WGS sequence"/>
</dbReference>
<sequence>MRPSRTILSISRLPLHVESRAARGEAYNVQNVRFQKRRLRPRDVAVTFLTVYMCSWMCSKLVLEPVGKAIAEADPGPDPDEEIPPFFIPFPGTTKVLERRKYLESDPEFQEFVKFCKTEGQVRHVKEELAYLMRKIVRGHPVFTARYGSDINVSGYWLNLSFSAYAPPQIVRSGIEITDDYIAWSTMPVEPETVFRIRRALWPSAMAMSVWSFAKVIVTDDVKNAARILGLRIGGNTPTIEELLSQQQQKLAKLSPPAKERSASKQAQLLGDSQSQKSVALSTENSNLTKKVSTQEELTASPVKRAFSAISEHFSRGILEFKTKLRQYWIQTPGFPPGGSILTEGLIELEAQKAWIVLYARAFWDPKTNKYDLRTLHVRLAHVQPKSLGPVHRGSKVLR</sequence>
<dbReference type="EMBL" id="KN832881">
    <property type="protein sequence ID" value="KIM98083.1"/>
    <property type="molecule type" value="Genomic_DNA"/>
</dbReference>
<evidence type="ECO:0000256" key="1">
    <source>
        <dbReference type="SAM" id="MobiDB-lite"/>
    </source>
</evidence>
<dbReference type="InParanoid" id="A0A0C3CGH8"/>